<protein>
    <submittedName>
        <fullName evidence="2">VOC family protein</fullName>
    </submittedName>
</protein>
<keyword evidence="3" id="KW-1185">Reference proteome</keyword>
<dbReference type="Gene3D" id="3.10.180.10">
    <property type="entry name" value="2,3-Dihydroxybiphenyl 1,2-Dioxygenase, domain 1"/>
    <property type="match status" value="2"/>
</dbReference>
<dbReference type="InterPro" id="IPR029068">
    <property type="entry name" value="Glyas_Bleomycin-R_OHBP_Dase"/>
</dbReference>
<evidence type="ECO:0000313" key="2">
    <source>
        <dbReference type="EMBL" id="MDO5457117.1"/>
    </source>
</evidence>
<organism evidence="2 3">
    <name type="scientific">Atopococcus tabaci</name>
    <dbReference type="NCBI Taxonomy" id="269774"/>
    <lineage>
        <taxon>Bacteria</taxon>
        <taxon>Bacillati</taxon>
        <taxon>Bacillota</taxon>
        <taxon>Bacilli</taxon>
        <taxon>Lactobacillales</taxon>
        <taxon>Carnobacteriaceae</taxon>
        <taxon>Atopococcus</taxon>
    </lineage>
</organism>
<feature type="domain" description="VOC" evidence="1">
    <location>
        <begin position="170"/>
        <end position="283"/>
    </location>
</feature>
<dbReference type="EMBL" id="JAUNQW010000005">
    <property type="protein sequence ID" value="MDO5457117.1"/>
    <property type="molecule type" value="Genomic_DNA"/>
</dbReference>
<dbReference type="SUPFAM" id="SSF54593">
    <property type="entry name" value="Glyoxalase/Bleomycin resistance protein/Dihydroxybiphenyl dioxygenase"/>
    <property type="match status" value="2"/>
</dbReference>
<proteinExistence type="predicted"/>
<evidence type="ECO:0000259" key="1">
    <source>
        <dbReference type="PROSITE" id="PS51819"/>
    </source>
</evidence>
<name>A0AA43UBW0_9LACT</name>
<comment type="caution">
    <text evidence="2">The sequence shown here is derived from an EMBL/GenBank/DDBJ whole genome shotgun (WGS) entry which is preliminary data.</text>
</comment>
<dbReference type="InterPro" id="IPR037523">
    <property type="entry name" value="VOC_core"/>
</dbReference>
<sequence>MTFNISGEATLGKVVLKVENLDEMMDFYVNVIGLDIIDKKNQEVDLGIDTDKKVLLTLRRLDEPSRKRTAPGLYHIAFLLPSRKDLGNIVKRFQQNQQAITGAADHGYSEAIYLYDPELNGIEIYHDKDRNQWDIRDDGSIEGVTDPMDFEGVYAAADSEPAQKFPSGTTVGHVHLQVSDLEHSREFFGDVLGMGLKSSFSGQALFYAAGNYHHHIGNNVWSTQGTEAADSNAPGLDYFEIIVPQLGDIKSHLNEVSYDFQELSSEEIVLSHPDGMEVHILQR</sequence>
<reference evidence="2" key="1">
    <citation type="submission" date="2023-07" db="EMBL/GenBank/DDBJ databases">
        <title>Between Cages and Wild: Unraveling the Impact of Captivity on Animal Microbiomes and Antimicrobial Resistance.</title>
        <authorList>
            <person name="Schmartz G.P."/>
            <person name="Rehner J."/>
            <person name="Schuff M.J."/>
            <person name="Becker S.L."/>
            <person name="Kravczyk M."/>
            <person name="Gurevich A."/>
            <person name="Francke R."/>
            <person name="Mueller R."/>
            <person name="Keller V."/>
            <person name="Keller A."/>
        </authorList>
    </citation>
    <scope>NUCLEOTIDE SEQUENCE</scope>
    <source>
        <strain evidence="2">S39M_St_73</strain>
    </source>
</reference>
<dbReference type="PANTHER" id="PTHR43279:SF1">
    <property type="entry name" value="CATECHOL-2,3-DIOXYGENASE"/>
    <property type="match status" value="1"/>
</dbReference>
<dbReference type="Pfam" id="PF00903">
    <property type="entry name" value="Glyoxalase"/>
    <property type="match status" value="2"/>
</dbReference>
<dbReference type="PROSITE" id="PS51819">
    <property type="entry name" value="VOC"/>
    <property type="match status" value="2"/>
</dbReference>
<gene>
    <name evidence="2" type="ORF">Q4F26_02105</name>
</gene>
<dbReference type="InterPro" id="IPR004360">
    <property type="entry name" value="Glyas_Fos-R_dOase_dom"/>
</dbReference>
<accession>A0AA43UBW0</accession>
<dbReference type="Proteomes" id="UP001171751">
    <property type="component" value="Unassembled WGS sequence"/>
</dbReference>
<feature type="domain" description="VOC" evidence="1">
    <location>
        <begin position="10"/>
        <end position="127"/>
    </location>
</feature>
<dbReference type="PANTHER" id="PTHR43279">
    <property type="entry name" value="CATECHOL-2,3-DIOXYGENASE"/>
    <property type="match status" value="1"/>
</dbReference>
<evidence type="ECO:0000313" key="3">
    <source>
        <dbReference type="Proteomes" id="UP001171751"/>
    </source>
</evidence>
<dbReference type="AlphaFoldDB" id="A0AA43UBW0"/>